<evidence type="ECO:0000313" key="3">
    <source>
        <dbReference type="Proteomes" id="UP000176803"/>
    </source>
</evidence>
<dbReference type="Proteomes" id="UP000176803">
    <property type="component" value="Unassembled WGS sequence"/>
</dbReference>
<evidence type="ECO:0000313" key="2">
    <source>
        <dbReference type="EMBL" id="OGK37872.1"/>
    </source>
</evidence>
<comment type="caution">
    <text evidence="2">The sequence shown here is derived from an EMBL/GenBank/DDBJ whole genome shotgun (WGS) entry which is preliminary data.</text>
</comment>
<keyword evidence="1" id="KW-1133">Transmembrane helix</keyword>
<gene>
    <name evidence="2" type="ORF">A3F03_01485</name>
</gene>
<dbReference type="EMBL" id="MGAC01000028">
    <property type="protein sequence ID" value="OGK37872.1"/>
    <property type="molecule type" value="Genomic_DNA"/>
</dbReference>
<feature type="transmembrane region" description="Helical" evidence="1">
    <location>
        <begin position="609"/>
        <end position="630"/>
    </location>
</feature>
<accession>A0A1F7I3M1</accession>
<sequence>MRLFKNLHIQIVIILFFALIVIAVKSYAQQQEPNTSTTKLKFCAVGGKDTLCCSPEGLQVYKDIYDKMPVYQFITRYGKIGLETFLDWLHQDLQGGQDSSDLKKYCPNFDVKVFDSELTKTYDTKTLGKIEGKDCLNAAKFIYEQFEKDPSTMYAYKCDPKKTGIENCAILFVNGESSRFYSNYPVCKESFNELTILDYFPGHEYSASQGGFLSDHQAYLYKLYLNKFAEFNADIVAPSISPPTGEGCAPEYAKALFINKYDNTACTSDIWKYQSNNTTLVTEFIANQILGDNFYQRKSCLNDLTVAFLSDTKIVNMFSYKTSGNRARDCYDVPLSSTIDDTGNLIPQAVAPLSLQAISCGLPMEKDTYMVSNPLSDPQLSAQTSCCPPVSMSLIDTNPYLSNIDPKFSIGINLIKSLVGVGLPLLDSVLAPLNNQCPFGGEPSDSNPDLCHCLLPSQYSEEQASVQSNVAGASDVKSAATDIIYDKYCKVFPLAPNGQTVQQSLTRVGSENKRMEDLCCNIFTGNNLKEDELKACIDCAHDDGGVFTAMGCIPVDFTKFVTKYVLGVGVGLAGLIAFLCVIYSAIILQTSSGNAERLKATQEQLTSCIVGLMLIIFSVFILRLIGVNILRIPGLS</sequence>
<evidence type="ECO:0000256" key="1">
    <source>
        <dbReference type="SAM" id="Phobius"/>
    </source>
</evidence>
<feature type="transmembrane region" description="Helical" evidence="1">
    <location>
        <begin position="564"/>
        <end position="588"/>
    </location>
</feature>
<proteinExistence type="predicted"/>
<organism evidence="2 3">
    <name type="scientific">Candidatus Roizmanbacteria bacterium RIFCSPHIGHO2_12_FULL_41_11</name>
    <dbReference type="NCBI Taxonomy" id="1802052"/>
    <lineage>
        <taxon>Bacteria</taxon>
        <taxon>Candidatus Roizmaniibacteriota</taxon>
    </lineage>
</organism>
<protein>
    <submittedName>
        <fullName evidence="2">Uncharacterized protein</fullName>
    </submittedName>
</protein>
<keyword evidence="1" id="KW-0472">Membrane</keyword>
<keyword evidence="1" id="KW-0812">Transmembrane</keyword>
<name>A0A1F7I3M1_9BACT</name>
<dbReference type="AlphaFoldDB" id="A0A1F7I3M1"/>
<reference evidence="2 3" key="1">
    <citation type="journal article" date="2016" name="Nat. Commun.">
        <title>Thousands of microbial genomes shed light on interconnected biogeochemical processes in an aquifer system.</title>
        <authorList>
            <person name="Anantharaman K."/>
            <person name="Brown C.T."/>
            <person name="Hug L.A."/>
            <person name="Sharon I."/>
            <person name="Castelle C.J."/>
            <person name="Probst A.J."/>
            <person name="Thomas B.C."/>
            <person name="Singh A."/>
            <person name="Wilkins M.J."/>
            <person name="Karaoz U."/>
            <person name="Brodie E.L."/>
            <person name="Williams K.H."/>
            <person name="Hubbard S.S."/>
            <person name="Banfield J.F."/>
        </authorList>
    </citation>
    <scope>NUCLEOTIDE SEQUENCE [LARGE SCALE GENOMIC DNA]</scope>
</reference>